<dbReference type="EMBL" id="OX596098">
    <property type="protein sequence ID" value="CAI9695416.1"/>
    <property type="molecule type" value="Genomic_DNA"/>
</dbReference>
<name>A0ACB0E4K0_RANTA</name>
<protein>
    <submittedName>
        <fullName evidence="1">Uncharacterized protein</fullName>
    </submittedName>
</protein>
<reference evidence="1" key="1">
    <citation type="submission" date="2023-05" db="EMBL/GenBank/DDBJ databases">
        <authorList>
            <consortium name="ELIXIR-Norway"/>
        </authorList>
    </citation>
    <scope>NUCLEOTIDE SEQUENCE</scope>
</reference>
<organism evidence="1 2">
    <name type="scientific">Rangifer tarandus platyrhynchus</name>
    <name type="common">Svalbard reindeer</name>
    <dbReference type="NCBI Taxonomy" id="3082113"/>
    <lineage>
        <taxon>Eukaryota</taxon>
        <taxon>Metazoa</taxon>
        <taxon>Chordata</taxon>
        <taxon>Craniata</taxon>
        <taxon>Vertebrata</taxon>
        <taxon>Euteleostomi</taxon>
        <taxon>Mammalia</taxon>
        <taxon>Eutheria</taxon>
        <taxon>Laurasiatheria</taxon>
        <taxon>Artiodactyla</taxon>
        <taxon>Ruminantia</taxon>
        <taxon>Pecora</taxon>
        <taxon>Cervidae</taxon>
        <taxon>Odocoileinae</taxon>
        <taxon>Rangifer</taxon>
    </lineage>
</organism>
<dbReference type="Proteomes" id="UP001162501">
    <property type="component" value="Chromosome 14"/>
</dbReference>
<proteinExistence type="predicted"/>
<evidence type="ECO:0000313" key="1">
    <source>
        <dbReference type="EMBL" id="CAI9695416.1"/>
    </source>
</evidence>
<evidence type="ECO:0000313" key="2">
    <source>
        <dbReference type="Proteomes" id="UP001162501"/>
    </source>
</evidence>
<sequence>MRVAPWSPPLGGLARQGLPPGCLLPSLAPASLSIRLPWACGERYWPPEFAVRRGALEGPPTPSRTFPGDGCPLELGAQPARQWEARSTPCSNGTTRRPRYPGAQRPLGSRDRNGSARAPPHVARATHPHPFLPAGPARRVARDAAGRPTPGMLRARGGALRGGAKLAAPGVPRAAGRG</sequence>
<gene>
    <name evidence="1" type="ORF">MRATA1EN3_LOCUS6629</name>
</gene>
<accession>A0ACB0E4K0</accession>